<evidence type="ECO:0000313" key="1">
    <source>
        <dbReference type="EMBL" id="MBT1688050.1"/>
    </source>
</evidence>
<dbReference type="AlphaFoldDB" id="A0AAP2DC99"/>
<organism evidence="1 2">
    <name type="scientific">Dawidia soli</name>
    <dbReference type="NCBI Taxonomy" id="2782352"/>
    <lineage>
        <taxon>Bacteria</taxon>
        <taxon>Pseudomonadati</taxon>
        <taxon>Bacteroidota</taxon>
        <taxon>Cytophagia</taxon>
        <taxon>Cytophagales</taxon>
        <taxon>Chryseotaleaceae</taxon>
        <taxon>Dawidia</taxon>
    </lineage>
</organism>
<dbReference type="Pfam" id="PF06821">
    <property type="entry name" value="Ser_hydrolase"/>
    <property type="match status" value="1"/>
</dbReference>
<dbReference type="Gene3D" id="3.40.50.1820">
    <property type="entry name" value="alpha/beta hydrolase"/>
    <property type="match status" value="1"/>
</dbReference>
<accession>A0AAP2DC99</accession>
<dbReference type="SUPFAM" id="SSF53474">
    <property type="entry name" value="alpha/beta-Hydrolases"/>
    <property type="match status" value="1"/>
</dbReference>
<protein>
    <submittedName>
        <fullName evidence="1">Alpha/beta fold hydrolase</fullName>
    </submittedName>
</protein>
<dbReference type="InterPro" id="IPR010662">
    <property type="entry name" value="RBBP9/YdeN"/>
</dbReference>
<keyword evidence="2" id="KW-1185">Reference proteome</keyword>
<dbReference type="PANTHER" id="PTHR15394:SF3">
    <property type="entry name" value="SERINE HYDROLASE RBBP9"/>
    <property type="match status" value="1"/>
</dbReference>
<dbReference type="EMBL" id="JAHESC010000022">
    <property type="protein sequence ID" value="MBT1688050.1"/>
    <property type="molecule type" value="Genomic_DNA"/>
</dbReference>
<dbReference type="RefSeq" id="WP_254091278.1">
    <property type="nucleotide sequence ID" value="NZ_JAHESC010000022.1"/>
</dbReference>
<dbReference type="InterPro" id="IPR029058">
    <property type="entry name" value="AB_hydrolase_fold"/>
</dbReference>
<reference evidence="1 2" key="1">
    <citation type="submission" date="2021-05" db="EMBL/GenBank/DDBJ databases">
        <title>A Polyphasic approach of four new species of the genus Ohtaekwangia: Ohtaekwangia histidinii sp. nov., Ohtaekwangia cretensis sp. nov., Ohtaekwangia indiensis sp. nov., Ohtaekwangia reichenbachii sp. nov. from diverse environment.</title>
        <authorList>
            <person name="Octaviana S."/>
        </authorList>
    </citation>
    <scope>NUCLEOTIDE SEQUENCE [LARGE SCALE GENOMIC DNA]</scope>
    <source>
        <strain evidence="1 2">PWU37</strain>
    </source>
</reference>
<evidence type="ECO:0000313" key="2">
    <source>
        <dbReference type="Proteomes" id="UP001319180"/>
    </source>
</evidence>
<dbReference type="GO" id="GO:0016787">
    <property type="term" value="F:hydrolase activity"/>
    <property type="evidence" value="ECO:0007669"/>
    <property type="project" value="UniProtKB-KW"/>
</dbReference>
<gene>
    <name evidence="1" type="ORF">KK078_15880</name>
</gene>
<name>A0AAP2DC99_9BACT</name>
<keyword evidence="1" id="KW-0378">Hydrolase</keyword>
<dbReference type="PANTHER" id="PTHR15394">
    <property type="entry name" value="SERINE HYDROLASE RBBP9"/>
    <property type="match status" value="1"/>
</dbReference>
<sequence length="184" mass="20175">MKHTILFIHSAGSQEGEHEGSNDLLRHLRAGLGADVTLLAPRMPSPDSPTYASWKQALDALVPTLPGEVVLMGHSLGGSVLLKYLSEEAFAPRIAGMVLIAMPYWGMDDWEVDEYLLRKDFPTGLPVIRPLYLYHSEDDDVVSFEHVHYYAGKLPAATVRTPVGMGHVFAKPCPALVGDVRSLL</sequence>
<proteinExistence type="predicted"/>
<comment type="caution">
    <text evidence="1">The sequence shown here is derived from an EMBL/GenBank/DDBJ whole genome shotgun (WGS) entry which is preliminary data.</text>
</comment>
<dbReference type="Proteomes" id="UP001319180">
    <property type="component" value="Unassembled WGS sequence"/>
</dbReference>